<dbReference type="GO" id="GO:0016477">
    <property type="term" value="P:cell migration"/>
    <property type="evidence" value="ECO:0007669"/>
    <property type="project" value="TreeGrafter"/>
</dbReference>
<dbReference type="PANTHER" id="PTHR24027:SF422">
    <property type="entry name" value="CADHERIN DOMAIN-CONTAINING PROTEIN"/>
    <property type="match status" value="1"/>
</dbReference>
<dbReference type="InterPro" id="IPR039808">
    <property type="entry name" value="Cadherin"/>
</dbReference>
<accession>A0A8J5MQC9</accession>
<dbReference type="Proteomes" id="UP000747542">
    <property type="component" value="Unassembled WGS sequence"/>
</dbReference>
<evidence type="ECO:0000256" key="8">
    <source>
        <dbReference type="PROSITE-ProRule" id="PRU00043"/>
    </source>
</evidence>
<proteinExistence type="predicted"/>
<dbReference type="InterPro" id="IPR020894">
    <property type="entry name" value="Cadherin_CS"/>
</dbReference>
<evidence type="ECO:0000313" key="11">
    <source>
        <dbReference type="Proteomes" id="UP000747542"/>
    </source>
</evidence>
<dbReference type="GO" id="GO:0016339">
    <property type="term" value="P:calcium-dependent cell-cell adhesion via plasma membrane cell adhesion molecules"/>
    <property type="evidence" value="ECO:0007669"/>
    <property type="project" value="TreeGrafter"/>
</dbReference>
<evidence type="ECO:0000256" key="6">
    <source>
        <dbReference type="ARBA" id="ARBA00022989"/>
    </source>
</evidence>
<evidence type="ECO:0000256" key="3">
    <source>
        <dbReference type="ARBA" id="ARBA00022729"/>
    </source>
</evidence>
<reference evidence="10" key="1">
    <citation type="journal article" date="2021" name="Sci. Adv.">
        <title>The American lobster genome reveals insights on longevity, neural, and immune adaptations.</title>
        <authorList>
            <person name="Polinski J.M."/>
            <person name="Zimin A.V."/>
            <person name="Clark K.F."/>
            <person name="Kohn A.B."/>
            <person name="Sadowski N."/>
            <person name="Timp W."/>
            <person name="Ptitsyn A."/>
            <person name="Khanna P."/>
            <person name="Romanova D.Y."/>
            <person name="Williams P."/>
            <person name="Greenwood S.J."/>
            <person name="Moroz L.L."/>
            <person name="Walt D.R."/>
            <person name="Bodnar A.G."/>
        </authorList>
    </citation>
    <scope>NUCLEOTIDE SEQUENCE</scope>
    <source>
        <strain evidence="10">GMGI-L3</strain>
    </source>
</reference>
<evidence type="ECO:0000259" key="9">
    <source>
        <dbReference type="PROSITE" id="PS50268"/>
    </source>
</evidence>
<dbReference type="GO" id="GO:0005912">
    <property type="term" value="C:adherens junction"/>
    <property type="evidence" value="ECO:0007669"/>
    <property type="project" value="TreeGrafter"/>
</dbReference>
<dbReference type="PROSITE" id="PS00232">
    <property type="entry name" value="CADHERIN_1"/>
    <property type="match status" value="1"/>
</dbReference>
<organism evidence="10 11">
    <name type="scientific">Homarus americanus</name>
    <name type="common">American lobster</name>
    <dbReference type="NCBI Taxonomy" id="6706"/>
    <lineage>
        <taxon>Eukaryota</taxon>
        <taxon>Metazoa</taxon>
        <taxon>Ecdysozoa</taxon>
        <taxon>Arthropoda</taxon>
        <taxon>Crustacea</taxon>
        <taxon>Multicrustacea</taxon>
        <taxon>Malacostraca</taxon>
        <taxon>Eumalacostraca</taxon>
        <taxon>Eucarida</taxon>
        <taxon>Decapoda</taxon>
        <taxon>Pleocyemata</taxon>
        <taxon>Astacidea</taxon>
        <taxon>Nephropoidea</taxon>
        <taxon>Nephropidae</taxon>
        <taxon>Homarus</taxon>
    </lineage>
</organism>
<dbReference type="InterPro" id="IPR002126">
    <property type="entry name" value="Cadherin-like_dom"/>
</dbReference>
<keyword evidence="4" id="KW-0677">Repeat</keyword>
<dbReference type="GO" id="GO:0045296">
    <property type="term" value="F:cadherin binding"/>
    <property type="evidence" value="ECO:0007669"/>
    <property type="project" value="TreeGrafter"/>
</dbReference>
<dbReference type="InterPro" id="IPR015919">
    <property type="entry name" value="Cadherin-like_sf"/>
</dbReference>
<dbReference type="AlphaFoldDB" id="A0A8J5MQC9"/>
<keyword evidence="3" id="KW-0732">Signal</keyword>
<dbReference type="SUPFAM" id="SSF49313">
    <property type="entry name" value="Cadherin-like"/>
    <property type="match status" value="1"/>
</dbReference>
<feature type="non-terminal residue" evidence="10">
    <location>
        <position position="221"/>
    </location>
</feature>
<dbReference type="PANTHER" id="PTHR24027">
    <property type="entry name" value="CADHERIN-23"/>
    <property type="match status" value="1"/>
</dbReference>
<evidence type="ECO:0000256" key="7">
    <source>
        <dbReference type="ARBA" id="ARBA00023136"/>
    </source>
</evidence>
<evidence type="ECO:0000256" key="5">
    <source>
        <dbReference type="ARBA" id="ARBA00022837"/>
    </source>
</evidence>
<keyword evidence="2" id="KW-0812">Transmembrane</keyword>
<dbReference type="PRINTS" id="PR00205">
    <property type="entry name" value="CADHERIN"/>
</dbReference>
<dbReference type="CDD" id="cd11304">
    <property type="entry name" value="Cadherin_repeat"/>
    <property type="match status" value="2"/>
</dbReference>
<evidence type="ECO:0000256" key="4">
    <source>
        <dbReference type="ARBA" id="ARBA00022737"/>
    </source>
</evidence>
<dbReference type="GO" id="GO:0034332">
    <property type="term" value="P:adherens junction organization"/>
    <property type="evidence" value="ECO:0007669"/>
    <property type="project" value="TreeGrafter"/>
</dbReference>
<feature type="domain" description="Cadherin" evidence="9">
    <location>
        <begin position="11"/>
        <end position="82"/>
    </location>
</feature>
<dbReference type="GO" id="GO:0016342">
    <property type="term" value="C:catenin complex"/>
    <property type="evidence" value="ECO:0007669"/>
    <property type="project" value="TreeGrafter"/>
</dbReference>
<dbReference type="Gene3D" id="2.60.40.60">
    <property type="entry name" value="Cadherins"/>
    <property type="match status" value="3"/>
</dbReference>
<comment type="caution">
    <text evidence="10">The sequence shown here is derived from an EMBL/GenBank/DDBJ whole genome shotgun (WGS) entry which is preliminary data.</text>
</comment>
<dbReference type="GO" id="GO:0044331">
    <property type="term" value="P:cell-cell adhesion mediated by cadherin"/>
    <property type="evidence" value="ECO:0007669"/>
    <property type="project" value="TreeGrafter"/>
</dbReference>
<dbReference type="PROSITE" id="PS50268">
    <property type="entry name" value="CADHERIN_2"/>
    <property type="match status" value="2"/>
</dbReference>
<dbReference type="SMART" id="SM00112">
    <property type="entry name" value="CA"/>
    <property type="match status" value="1"/>
</dbReference>
<gene>
    <name evidence="10" type="primary">CadN2-L8</name>
    <name evidence="10" type="ORF">Hamer_G022102</name>
</gene>
<dbReference type="GO" id="GO:0000902">
    <property type="term" value="P:cell morphogenesis"/>
    <property type="evidence" value="ECO:0007669"/>
    <property type="project" value="TreeGrafter"/>
</dbReference>
<keyword evidence="5 8" id="KW-0106">Calcium</keyword>
<feature type="non-terminal residue" evidence="10">
    <location>
        <position position="1"/>
    </location>
</feature>
<dbReference type="GO" id="GO:0005509">
    <property type="term" value="F:calcium ion binding"/>
    <property type="evidence" value="ECO:0007669"/>
    <property type="project" value="UniProtKB-UniRule"/>
</dbReference>
<dbReference type="GO" id="GO:0007156">
    <property type="term" value="P:homophilic cell adhesion via plasma membrane adhesion molecules"/>
    <property type="evidence" value="ECO:0007669"/>
    <property type="project" value="InterPro"/>
</dbReference>
<comment type="subcellular location">
    <subcellularLocation>
        <location evidence="1">Membrane</location>
        <topology evidence="1">Single-pass membrane protein</topology>
    </subcellularLocation>
</comment>
<dbReference type="GO" id="GO:0008013">
    <property type="term" value="F:beta-catenin binding"/>
    <property type="evidence" value="ECO:0007669"/>
    <property type="project" value="TreeGrafter"/>
</dbReference>
<evidence type="ECO:0000313" key="10">
    <source>
        <dbReference type="EMBL" id="KAG7159876.1"/>
    </source>
</evidence>
<name>A0A8J5MQC9_HOMAM</name>
<dbReference type="EMBL" id="JAHLQT010031890">
    <property type="protein sequence ID" value="KAG7159876.1"/>
    <property type="molecule type" value="Genomic_DNA"/>
</dbReference>
<evidence type="ECO:0000256" key="2">
    <source>
        <dbReference type="ARBA" id="ARBA00022692"/>
    </source>
</evidence>
<evidence type="ECO:0000256" key="1">
    <source>
        <dbReference type="ARBA" id="ARBA00004167"/>
    </source>
</evidence>
<keyword evidence="7" id="KW-0472">Membrane</keyword>
<keyword evidence="11" id="KW-1185">Reference proteome</keyword>
<dbReference type="GO" id="GO:0007043">
    <property type="term" value="P:cell-cell junction assembly"/>
    <property type="evidence" value="ECO:0007669"/>
    <property type="project" value="TreeGrafter"/>
</dbReference>
<feature type="domain" description="Cadherin" evidence="9">
    <location>
        <begin position="77"/>
        <end position="163"/>
    </location>
</feature>
<sequence>VVPESGPGWHMFRVQGRTGASPEGVLKAVTPLDYENPDHRQGFSFRVQVTDLGEGQWEEEHHVAETWVKIRLKNINDNDPELSQDHAHLTIPEDTPPGTHLTTFTAVDPDGEGAVRLVGGVDREAAASHEVLVWAVDDGEPPRTTTATLIVNVTDVNDNPPYLAEPQEVQVMENGGPQMVARVKFGDPDDWEQGHGPPFTVTLDPRAPQHVADNIRVTLDK</sequence>
<keyword evidence="6" id="KW-1133">Transmembrane helix</keyword>
<protein>
    <submittedName>
        <fullName evidence="10">Neural-cadherin 2-like 8</fullName>
    </submittedName>
</protein>